<reference evidence="3 4" key="1">
    <citation type="submission" date="2020-12" db="EMBL/GenBank/DDBJ databases">
        <title>Comparative genome analysis of fungal antagonists Marinomonas ostreistagni 398 and M. spartinae 468.</title>
        <authorList>
            <person name="Fields J.L."/>
            <person name="Mavrodi O.V."/>
            <person name="Biber P.D."/>
            <person name="Indest K.J."/>
            <person name="Mavrodi D.V."/>
        </authorList>
    </citation>
    <scope>NUCLEOTIDE SEQUENCE [LARGE SCALE GENOMIC DNA]</scope>
    <source>
        <strain evidence="3 4">USM7</strain>
    </source>
</reference>
<evidence type="ECO:0000313" key="3">
    <source>
        <dbReference type="EMBL" id="MBJ7551389.1"/>
    </source>
</evidence>
<keyword evidence="4" id="KW-1185">Reference proteome</keyword>
<feature type="transmembrane region" description="Helical" evidence="1">
    <location>
        <begin position="41"/>
        <end position="58"/>
    </location>
</feature>
<keyword evidence="1" id="KW-0472">Membrane</keyword>
<feature type="transmembrane region" description="Helical" evidence="1">
    <location>
        <begin position="70"/>
        <end position="89"/>
    </location>
</feature>
<feature type="transmembrane region" description="Helical" evidence="1">
    <location>
        <begin position="7"/>
        <end position="29"/>
    </location>
</feature>
<name>A0ABS0ZCJ4_9GAMM</name>
<feature type="domain" description="Flavinylation-associated cytochrome" evidence="2">
    <location>
        <begin position="7"/>
        <end position="58"/>
    </location>
</feature>
<evidence type="ECO:0000313" key="4">
    <source>
        <dbReference type="Proteomes" id="UP000598488"/>
    </source>
</evidence>
<keyword evidence="1" id="KW-1133">Transmembrane helix</keyword>
<evidence type="ECO:0000259" key="2">
    <source>
        <dbReference type="Pfam" id="PF14358"/>
    </source>
</evidence>
<proteinExistence type="predicted"/>
<keyword evidence="1" id="KW-0812">Transmembrane</keyword>
<sequence>MKLERTWISPIMAGGFLLIAVTGVVLFFHVSTSFAKWSHEWLGMALIIFAIAHAILNWRPLKLQITTKIGAALFILLSITTIASLIPFGDSSGSAPPFIAPINALSNQPIAVLAELSHHSEQEVMEILSSQGIVASSSTQTLSELTEGNTGRNMGALGKVFQSN</sequence>
<gene>
    <name evidence="3" type="ORF">JHD44_11910</name>
</gene>
<dbReference type="Proteomes" id="UP000598488">
    <property type="component" value="Unassembled WGS sequence"/>
</dbReference>
<comment type="caution">
    <text evidence="3">The sequence shown here is derived from an EMBL/GenBank/DDBJ whole genome shotgun (WGS) entry which is preliminary data.</text>
</comment>
<evidence type="ECO:0000256" key="1">
    <source>
        <dbReference type="SAM" id="Phobius"/>
    </source>
</evidence>
<dbReference type="InterPro" id="IPR025517">
    <property type="entry name" value="DUF4405"/>
</dbReference>
<dbReference type="EMBL" id="JAEMUH010000010">
    <property type="protein sequence ID" value="MBJ7551389.1"/>
    <property type="molecule type" value="Genomic_DNA"/>
</dbReference>
<dbReference type="RefSeq" id="WP_199462965.1">
    <property type="nucleotide sequence ID" value="NZ_JAEMUH010000010.1"/>
</dbReference>
<accession>A0ABS0ZCJ4</accession>
<organism evidence="3 4">
    <name type="scientific">Marinomonas ostreistagni</name>
    <dbReference type="NCBI Taxonomy" id="359209"/>
    <lineage>
        <taxon>Bacteria</taxon>
        <taxon>Pseudomonadati</taxon>
        <taxon>Pseudomonadota</taxon>
        <taxon>Gammaproteobacteria</taxon>
        <taxon>Oceanospirillales</taxon>
        <taxon>Oceanospirillaceae</taxon>
        <taxon>Marinomonas</taxon>
    </lineage>
</organism>
<protein>
    <submittedName>
        <fullName evidence="3">DUF4405 domain-containing protein</fullName>
    </submittedName>
</protein>
<dbReference type="Pfam" id="PF14358">
    <property type="entry name" value="DUF4405"/>
    <property type="match status" value="1"/>
</dbReference>